<keyword evidence="3" id="KW-1185">Reference proteome</keyword>
<feature type="signal peptide" evidence="1">
    <location>
        <begin position="1"/>
        <end position="28"/>
    </location>
</feature>
<dbReference type="PRINTS" id="PR02045">
    <property type="entry name" value="F138DOMAIN"/>
</dbReference>
<accession>A0A8C8YZY3</accession>
<reference evidence="2" key="2">
    <citation type="submission" date="2025-09" db="UniProtKB">
        <authorList>
            <consortium name="Ensembl"/>
        </authorList>
    </citation>
    <scope>IDENTIFICATION</scope>
</reference>
<evidence type="ECO:0000313" key="2">
    <source>
        <dbReference type="Ensembl" id="ENSPSMP00000010363.1"/>
    </source>
</evidence>
<dbReference type="Proteomes" id="UP000694414">
    <property type="component" value="Unplaced"/>
</dbReference>
<sequence>PLCCGLCYSHYNCLYLFCFSFLFFETESHSVTQARVQWHHHSSQQPQTSELKRFSCLSSQVDGTIGAHQYAQLIFLFFLEKRGLALAQAGLELLTSSNPLASASQSARIPGVSHCDWPLFYISDCFICATD</sequence>
<organism evidence="2 3">
    <name type="scientific">Prolemur simus</name>
    <name type="common">Greater bamboo lemur</name>
    <name type="synonym">Hapalemur simus</name>
    <dbReference type="NCBI Taxonomy" id="1328070"/>
    <lineage>
        <taxon>Eukaryota</taxon>
        <taxon>Metazoa</taxon>
        <taxon>Chordata</taxon>
        <taxon>Craniata</taxon>
        <taxon>Vertebrata</taxon>
        <taxon>Euteleostomi</taxon>
        <taxon>Mammalia</taxon>
        <taxon>Eutheria</taxon>
        <taxon>Euarchontoglires</taxon>
        <taxon>Primates</taxon>
        <taxon>Strepsirrhini</taxon>
        <taxon>Lemuriformes</taxon>
        <taxon>Lemuridae</taxon>
        <taxon>Prolemur</taxon>
    </lineage>
</organism>
<protein>
    <submittedName>
        <fullName evidence="2">Uncharacterized protein</fullName>
    </submittedName>
</protein>
<evidence type="ECO:0000256" key="1">
    <source>
        <dbReference type="SAM" id="SignalP"/>
    </source>
</evidence>
<proteinExistence type="predicted"/>
<dbReference type="PANTHER" id="PTHR12138:SF162">
    <property type="entry name" value="CHROMOSOME UNDETERMINED SCAFFOLD_275, WHOLE GENOME SHOTGUN SEQUENCE"/>
    <property type="match status" value="1"/>
</dbReference>
<evidence type="ECO:0000313" key="3">
    <source>
        <dbReference type="Proteomes" id="UP000694414"/>
    </source>
</evidence>
<dbReference type="GeneTree" id="ENSGT00940000167556"/>
<dbReference type="Ensembl" id="ENSPSMT00000012110.1">
    <property type="protein sequence ID" value="ENSPSMP00000010363.1"/>
    <property type="gene ID" value="ENSPSMG00000007512.1"/>
</dbReference>
<keyword evidence="1" id="KW-0732">Signal</keyword>
<feature type="chain" id="PRO_5034058295" evidence="1">
    <location>
        <begin position="29"/>
        <end position="131"/>
    </location>
</feature>
<reference evidence="2" key="1">
    <citation type="submission" date="2025-08" db="UniProtKB">
        <authorList>
            <consortium name="Ensembl"/>
        </authorList>
    </citation>
    <scope>IDENTIFICATION</scope>
</reference>
<dbReference type="PANTHER" id="PTHR12138">
    <property type="entry name" value="PRIMATE-EXPANDED PROTEIN FAMILY"/>
    <property type="match status" value="1"/>
</dbReference>
<dbReference type="AlphaFoldDB" id="A0A8C8YZY3"/>
<name>A0A8C8YZY3_PROSS</name>